<feature type="domain" description="Xylose isomerase-like TIM barrel" evidence="8">
    <location>
        <begin position="7"/>
        <end position="250"/>
    </location>
</feature>
<keyword evidence="5 9" id="KW-0378">Hydrolase</keyword>
<evidence type="ECO:0000256" key="2">
    <source>
        <dbReference type="ARBA" id="ARBA00005340"/>
    </source>
</evidence>
<comment type="similarity">
    <text evidence="2">Belongs to the AP endonuclease 2 family.</text>
</comment>
<evidence type="ECO:0000259" key="8">
    <source>
        <dbReference type="Pfam" id="PF01261"/>
    </source>
</evidence>
<dbReference type="SUPFAM" id="SSF51658">
    <property type="entry name" value="Xylose isomerase-like"/>
    <property type="match status" value="1"/>
</dbReference>
<dbReference type="NCBIfam" id="TIGR00587">
    <property type="entry name" value="nfo"/>
    <property type="match status" value="1"/>
</dbReference>
<name>A0ABY7K309_9ACTN</name>
<evidence type="ECO:0000256" key="4">
    <source>
        <dbReference type="ARBA" id="ARBA00022763"/>
    </source>
</evidence>
<dbReference type="InterPro" id="IPR018246">
    <property type="entry name" value="AP_endonuc_F2_Zn_BS"/>
</dbReference>
<dbReference type="PROSITE" id="PS00729">
    <property type="entry name" value="AP_NUCLEASE_F2_1"/>
    <property type="match status" value="1"/>
</dbReference>
<organism evidence="9 10">
    <name type="scientific">Jatrophihabitans cynanchi</name>
    <dbReference type="NCBI Taxonomy" id="2944128"/>
    <lineage>
        <taxon>Bacteria</taxon>
        <taxon>Bacillati</taxon>
        <taxon>Actinomycetota</taxon>
        <taxon>Actinomycetes</taxon>
        <taxon>Jatrophihabitantales</taxon>
        <taxon>Jatrophihabitantaceae</taxon>
        <taxon>Jatrophihabitans</taxon>
    </lineage>
</organism>
<protein>
    <submittedName>
        <fullName evidence="9">Deoxyribonuclease IV</fullName>
        <ecNumber evidence="9">3.1.21.2</ecNumber>
    </submittedName>
</protein>
<evidence type="ECO:0000256" key="5">
    <source>
        <dbReference type="ARBA" id="ARBA00022801"/>
    </source>
</evidence>
<comment type="cofactor">
    <cofactor evidence="1">
        <name>Zn(2+)</name>
        <dbReference type="ChEBI" id="CHEBI:29105"/>
    </cofactor>
</comment>
<dbReference type="PANTHER" id="PTHR21445">
    <property type="entry name" value="ENDONUCLEASE IV ENDODEOXYRIBONUCLEASE IV"/>
    <property type="match status" value="1"/>
</dbReference>
<accession>A0ABY7K309</accession>
<dbReference type="InterPro" id="IPR001719">
    <property type="entry name" value="AP_endonuc_2"/>
</dbReference>
<dbReference type="PROSITE" id="PS00730">
    <property type="entry name" value="AP_NUCLEASE_F2_2"/>
    <property type="match status" value="1"/>
</dbReference>
<dbReference type="Pfam" id="PF01261">
    <property type="entry name" value="AP_endonuc_2"/>
    <property type="match status" value="1"/>
</dbReference>
<dbReference type="InterPro" id="IPR013022">
    <property type="entry name" value="Xyl_isomerase-like_TIM-brl"/>
</dbReference>
<dbReference type="PROSITE" id="PS00731">
    <property type="entry name" value="AP_NUCLEASE_F2_3"/>
    <property type="match status" value="1"/>
</dbReference>
<dbReference type="RefSeq" id="WP_331459784.1">
    <property type="nucleotide sequence ID" value="NZ_CP097463.1"/>
</dbReference>
<evidence type="ECO:0000256" key="1">
    <source>
        <dbReference type="ARBA" id="ARBA00001947"/>
    </source>
</evidence>
<dbReference type="InterPro" id="IPR036237">
    <property type="entry name" value="Xyl_isomerase-like_sf"/>
</dbReference>
<evidence type="ECO:0000256" key="3">
    <source>
        <dbReference type="ARBA" id="ARBA00022723"/>
    </source>
</evidence>
<gene>
    <name evidence="9" type="ORF">M6B22_04070</name>
</gene>
<dbReference type="GO" id="GO:0008833">
    <property type="term" value="F:deoxyribonuclease IV (phage-T4-induced) activity"/>
    <property type="evidence" value="ECO:0007669"/>
    <property type="project" value="UniProtKB-EC"/>
</dbReference>
<sequence>MAHALPRAEAVGAEAIQIFVSSPRAWAPPPPDPDGDDAFRSACDLPVFIHAPYLINFGSPSPETLARSCAALEFALRRGAAVGARGVVVHAGSAVLGNAWDAAMAQVREHVLPLLDTMPPGPRLLIEPTAGGGGALASSAESLGAYLDVLGRDERIGVCLDTCHMHAAGHDLSTPASFATALRTFVRAAGRGAVGLVHVNDSRDPAGSRRDRHAAIGHGTIGRDGFAALFSTPAIRGVPLVVESEVGDHAADIAALKALRSGA</sequence>
<evidence type="ECO:0000256" key="7">
    <source>
        <dbReference type="ARBA" id="ARBA00023204"/>
    </source>
</evidence>
<evidence type="ECO:0000313" key="10">
    <source>
        <dbReference type="Proteomes" id="UP001164693"/>
    </source>
</evidence>
<proteinExistence type="inferred from homology"/>
<keyword evidence="4" id="KW-0227">DNA damage</keyword>
<dbReference type="PROSITE" id="PS51432">
    <property type="entry name" value="AP_NUCLEASE_F2_4"/>
    <property type="match status" value="1"/>
</dbReference>
<keyword evidence="6" id="KW-0862">Zinc</keyword>
<keyword evidence="7" id="KW-0234">DNA repair</keyword>
<keyword evidence="10" id="KW-1185">Reference proteome</keyword>
<evidence type="ECO:0000256" key="6">
    <source>
        <dbReference type="ARBA" id="ARBA00022833"/>
    </source>
</evidence>
<keyword evidence="3" id="KW-0479">Metal-binding</keyword>
<dbReference type="Proteomes" id="UP001164693">
    <property type="component" value="Chromosome"/>
</dbReference>
<evidence type="ECO:0000313" key="9">
    <source>
        <dbReference type="EMBL" id="WAX57947.1"/>
    </source>
</evidence>
<dbReference type="CDD" id="cd00019">
    <property type="entry name" value="AP2Ec"/>
    <property type="match status" value="1"/>
</dbReference>
<dbReference type="SMART" id="SM00518">
    <property type="entry name" value="AP2Ec"/>
    <property type="match status" value="1"/>
</dbReference>
<reference evidence="9" key="1">
    <citation type="submission" date="2022-05" db="EMBL/GenBank/DDBJ databases">
        <title>Jatrophihabitans sp. SB3-54 whole genome sequence.</title>
        <authorList>
            <person name="Suh M.K."/>
            <person name="Eom M.K."/>
            <person name="Kim J.S."/>
            <person name="Kim H.S."/>
            <person name="Do H.E."/>
            <person name="Shin Y.K."/>
            <person name="Lee J.-S."/>
        </authorList>
    </citation>
    <scope>NUCLEOTIDE SEQUENCE</scope>
    <source>
        <strain evidence="9">SB3-54</strain>
    </source>
</reference>
<dbReference type="EMBL" id="CP097463">
    <property type="protein sequence ID" value="WAX57947.1"/>
    <property type="molecule type" value="Genomic_DNA"/>
</dbReference>
<dbReference type="PANTHER" id="PTHR21445:SF0">
    <property type="entry name" value="APURINIC-APYRIMIDINIC ENDONUCLEASE"/>
    <property type="match status" value="1"/>
</dbReference>
<dbReference type="Gene3D" id="3.20.20.150">
    <property type="entry name" value="Divalent-metal-dependent TIM barrel enzymes"/>
    <property type="match status" value="1"/>
</dbReference>
<dbReference type="EC" id="3.1.21.2" evidence="9"/>